<accession>A0A426ZBP1</accession>
<reference evidence="1 2" key="1">
    <citation type="journal article" date="2014" name="Agronomy (Basel)">
        <title>A Draft Genome Sequence for Ensete ventricosum, the Drought-Tolerant Tree Against Hunger.</title>
        <authorList>
            <person name="Harrison J."/>
            <person name="Moore K.A."/>
            <person name="Paszkiewicz K."/>
            <person name="Jones T."/>
            <person name="Grant M."/>
            <person name="Ambacheew D."/>
            <person name="Muzemil S."/>
            <person name="Studholme D.J."/>
        </authorList>
    </citation>
    <scope>NUCLEOTIDE SEQUENCE [LARGE SCALE GENOMIC DNA]</scope>
</reference>
<organism evidence="1 2">
    <name type="scientific">Ensete ventricosum</name>
    <name type="common">Abyssinian banana</name>
    <name type="synonym">Musa ensete</name>
    <dbReference type="NCBI Taxonomy" id="4639"/>
    <lineage>
        <taxon>Eukaryota</taxon>
        <taxon>Viridiplantae</taxon>
        <taxon>Streptophyta</taxon>
        <taxon>Embryophyta</taxon>
        <taxon>Tracheophyta</taxon>
        <taxon>Spermatophyta</taxon>
        <taxon>Magnoliopsida</taxon>
        <taxon>Liliopsida</taxon>
        <taxon>Zingiberales</taxon>
        <taxon>Musaceae</taxon>
        <taxon>Ensete</taxon>
    </lineage>
</organism>
<evidence type="ECO:0000313" key="2">
    <source>
        <dbReference type="Proteomes" id="UP000287651"/>
    </source>
</evidence>
<name>A0A426ZBP1_ENSVE</name>
<evidence type="ECO:0008006" key="3">
    <source>
        <dbReference type="Google" id="ProtNLM"/>
    </source>
</evidence>
<protein>
    <recommendedName>
        <fullName evidence="3">Reverse transcriptase domain-containing protein</fullName>
    </recommendedName>
</protein>
<dbReference type="Proteomes" id="UP000287651">
    <property type="component" value="Unassembled WGS sequence"/>
</dbReference>
<gene>
    <name evidence="1" type="ORF">B296_00013793</name>
</gene>
<evidence type="ECO:0000313" key="1">
    <source>
        <dbReference type="EMBL" id="RRT61356.1"/>
    </source>
</evidence>
<sequence length="138" mass="15798">MTRAKECDHGHYCRFHHDYGHDTEECYDLKNQIEDLIRRGHLDQFVRRPCEPSLCPKGLVERQIDVIVGGSTASDDHNDALLIMTHIANARVKRIMIDIGSSDDILYFDAFQKLGMTNRDLIPMTSTLKGLLGMRLLQ</sequence>
<comment type="caution">
    <text evidence="1">The sequence shown here is derived from an EMBL/GenBank/DDBJ whole genome shotgun (WGS) entry which is preliminary data.</text>
</comment>
<dbReference type="AlphaFoldDB" id="A0A426ZBP1"/>
<dbReference type="EMBL" id="AMZH03007425">
    <property type="protein sequence ID" value="RRT61356.1"/>
    <property type="molecule type" value="Genomic_DNA"/>
</dbReference>
<proteinExistence type="predicted"/>
<dbReference type="PANTHER" id="PTHR33240">
    <property type="entry name" value="OS08G0508500 PROTEIN"/>
    <property type="match status" value="1"/>
</dbReference>
<dbReference type="PANTHER" id="PTHR33240:SF8">
    <property type="entry name" value="OS03G0439900 PROTEIN"/>
    <property type="match status" value="1"/>
</dbReference>